<name>A0AA88X6Q9_9ASTE</name>
<dbReference type="InterPro" id="IPR002885">
    <property type="entry name" value="PPR_rpt"/>
</dbReference>
<dbReference type="PANTHER" id="PTHR47926">
    <property type="entry name" value="PENTATRICOPEPTIDE REPEAT-CONTAINING PROTEIN"/>
    <property type="match status" value="1"/>
</dbReference>
<dbReference type="PROSITE" id="PS51375">
    <property type="entry name" value="PPR"/>
    <property type="match status" value="1"/>
</dbReference>
<dbReference type="Gene3D" id="1.25.40.10">
    <property type="entry name" value="Tetratricopeptide repeat domain"/>
    <property type="match status" value="1"/>
</dbReference>
<keyword evidence="4" id="KW-1185">Reference proteome</keyword>
<proteinExistence type="predicted"/>
<evidence type="ECO:0000313" key="4">
    <source>
        <dbReference type="Proteomes" id="UP001188597"/>
    </source>
</evidence>
<gene>
    <name evidence="3" type="ORF">RJ639_030194</name>
</gene>
<sequence length="175" mass="19844">MVRVPQLSANPIYPAKSFNGNLNFASNPTKQQCSSLLKSKAVLRFRALSRLHFATDSKTCVPSSWNSLIRGFARSKGESQREAIWAFIAMRRSEARPNELTYPFLFKACTALLALEEGRQVQSDVLKRVRSSDMKQHEDNLAREMSSSARFMQKCGNRYNSCPCSRQVKESQTID</sequence>
<feature type="repeat" description="PPR" evidence="2">
    <location>
        <begin position="61"/>
        <end position="97"/>
    </location>
</feature>
<organism evidence="3 4">
    <name type="scientific">Escallonia herrerae</name>
    <dbReference type="NCBI Taxonomy" id="1293975"/>
    <lineage>
        <taxon>Eukaryota</taxon>
        <taxon>Viridiplantae</taxon>
        <taxon>Streptophyta</taxon>
        <taxon>Embryophyta</taxon>
        <taxon>Tracheophyta</taxon>
        <taxon>Spermatophyta</taxon>
        <taxon>Magnoliopsida</taxon>
        <taxon>eudicotyledons</taxon>
        <taxon>Gunneridae</taxon>
        <taxon>Pentapetalae</taxon>
        <taxon>asterids</taxon>
        <taxon>campanulids</taxon>
        <taxon>Escalloniales</taxon>
        <taxon>Escalloniaceae</taxon>
        <taxon>Escallonia</taxon>
    </lineage>
</organism>
<evidence type="ECO:0000256" key="2">
    <source>
        <dbReference type="PROSITE-ProRule" id="PRU00708"/>
    </source>
</evidence>
<dbReference type="GO" id="GO:0003723">
    <property type="term" value="F:RNA binding"/>
    <property type="evidence" value="ECO:0007669"/>
    <property type="project" value="InterPro"/>
</dbReference>
<dbReference type="InterPro" id="IPR046960">
    <property type="entry name" value="PPR_At4g14850-like_plant"/>
</dbReference>
<evidence type="ECO:0000313" key="3">
    <source>
        <dbReference type="EMBL" id="KAK3036625.1"/>
    </source>
</evidence>
<reference evidence="3" key="1">
    <citation type="submission" date="2022-12" db="EMBL/GenBank/DDBJ databases">
        <title>Draft genome assemblies for two species of Escallonia (Escalloniales).</title>
        <authorList>
            <person name="Chanderbali A."/>
            <person name="Dervinis C."/>
            <person name="Anghel I."/>
            <person name="Soltis D."/>
            <person name="Soltis P."/>
            <person name="Zapata F."/>
        </authorList>
    </citation>
    <scope>NUCLEOTIDE SEQUENCE</scope>
    <source>
        <strain evidence="3">UCBG64.0493</strain>
        <tissue evidence="3">Leaf</tissue>
    </source>
</reference>
<dbReference type="EMBL" id="JAVXUP010000142">
    <property type="protein sequence ID" value="KAK3036625.1"/>
    <property type="molecule type" value="Genomic_DNA"/>
</dbReference>
<keyword evidence="1" id="KW-0677">Repeat</keyword>
<evidence type="ECO:0000256" key="1">
    <source>
        <dbReference type="ARBA" id="ARBA00022737"/>
    </source>
</evidence>
<dbReference type="Proteomes" id="UP001188597">
    <property type="component" value="Unassembled WGS sequence"/>
</dbReference>
<protein>
    <recommendedName>
        <fullName evidence="5">Pentatricopeptide repeat-containing protein</fullName>
    </recommendedName>
</protein>
<dbReference type="InterPro" id="IPR011990">
    <property type="entry name" value="TPR-like_helical_dom_sf"/>
</dbReference>
<evidence type="ECO:0008006" key="5">
    <source>
        <dbReference type="Google" id="ProtNLM"/>
    </source>
</evidence>
<dbReference type="GO" id="GO:0009451">
    <property type="term" value="P:RNA modification"/>
    <property type="evidence" value="ECO:0007669"/>
    <property type="project" value="InterPro"/>
</dbReference>
<dbReference type="AlphaFoldDB" id="A0AA88X6Q9"/>
<comment type="caution">
    <text evidence="3">The sequence shown here is derived from an EMBL/GenBank/DDBJ whole genome shotgun (WGS) entry which is preliminary data.</text>
</comment>
<accession>A0AA88X6Q9</accession>